<dbReference type="Proteomes" id="UP000481153">
    <property type="component" value="Unassembled WGS sequence"/>
</dbReference>
<gene>
    <name evidence="2" type="ORF">Ae201684_000428</name>
</gene>
<reference evidence="2 3" key="1">
    <citation type="submission" date="2019-07" db="EMBL/GenBank/DDBJ databases">
        <title>Genomics analysis of Aphanomyces spp. identifies a new class of oomycete effector associated with host adaptation.</title>
        <authorList>
            <person name="Gaulin E."/>
        </authorList>
    </citation>
    <scope>NUCLEOTIDE SEQUENCE [LARGE SCALE GENOMIC DNA]</scope>
    <source>
        <strain evidence="2 3">ATCC 201684</strain>
    </source>
</reference>
<feature type="region of interest" description="Disordered" evidence="1">
    <location>
        <begin position="41"/>
        <end position="87"/>
    </location>
</feature>
<organism evidence="2 3">
    <name type="scientific">Aphanomyces euteiches</name>
    <dbReference type="NCBI Taxonomy" id="100861"/>
    <lineage>
        <taxon>Eukaryota</taxon>
        <taxon>Sar</taxon>
        <taxon>Stramenopiles</taxon>
        <taxon>Oomycota</taxon>
        <taxon>Saprolegniomycetes</taxon>
        <taxon>Saprolegniales</taxon>
        <taxon>Verrucalvaceae</taxon>
        <taxon>Aphanomyces</taxon>
    </lineage>
</organism>
<accession>A0A6G0XY22</accession>
<feature type="compositionally biased region" description="Polar residues" evidence="1">
    <location>
        <begin position="75"/>
        <end position="87"/>
    </location>
</feature>
<name>A0A6G0XY22_9STRA</name>
<proteinExistence type="predicted"/>
<dbReference type="AlphaFoldDB" id="A0A6G0XY22"/>
<sequence length="324" mass="36167">MSMATEFSLLQAWSVRVHEPSRERIATVKNRDEYLILHPKQRPPSTATHVPRQSCQPQCSLSSSKSKRVELHTTAPASRSSPAMQKQTYHWRKPSTFKRGDSMKSIIEHDASSSGVVYHALRGVRPQEGPSLESRSQLRHVRDAASGKTKAALHLAEALVVCDKDCAMKRQTAAKPPWTKGYLTSYLTQGAPQTMLQDSTLPANDIMDAPLDAKETPSSRQVERNAETIDETHEEDDQWSGGRDEVVSRSRALPSYTRREMNRKGGSERAPRQQMSSPPRPGSTLGRFRRSKTEFKDQVEVVHLPTSWSDSVKELEGGSGPRGD</sequence>
<comment type="caution">
    <text evidence="2">The sequence shown here is derived from an EMBL/GenBank/DDBJ whole genome shotgun (WGS) entry which is preliminary data.</text>
</comment>
<protein>
    <submittedName>
        <fullName evidence="2">Uncharacterized protein</fullName>
    </submittedName>
</protein>
<dbReference type="VEuPathDB" id="FungiDB:AeMF1_001266"/>
<feature type="region of interest" description="Disordered" evidence="1">
    <location>
        <begin position="209"/>
        <end position="298"/>
    </location>
</feature>
<feature type="compositionally biased region" description="Low complexity" evidence="1">
    <location>
        <begin position="51"/>
        <end position="64"/>
    </location>
</feature>
<keyword evidence="3" id="KW-1185">Reference proteome</keyword>
<dbReference type="EMBL" id="VJMJ01000002">
    <property type="protein sequence ID" value="KAF0745409.1"/>
    <property type="molecule type" value="Genomic_DNA"/>
</dbReference>
<evidence type="ECO:0000313" key="2">
    <source>
        <dbReference type="EMBL" id="KAF0745409.1"/>
    </source>
</evidence>
<evidence type="ECO:0000313" key="3">
    <source>
        <dbReference type="Proteomes" id="UP000481153"/>
    </source>
</evidence>
<evidence type="ECO:0000256" key="1">
    <source>
        <dbReference type="SAM" id="MobiDB-lite"/>
    </source>
</evidence>
<feature type="region of interest" description="Disordered" evidence="1">
    <location>
        <begin position="305"/>
        <end position="324"/>
    </location>
</feature>
<feature type="compositionally biased region" description="Basic and acidic residues" evidence="1">
    <location>
        <begin position="211"/>
        <end position="231"/>
    </location>
</feature>
<feature type="compositionally biased region" description="Basic and acidic residues" evidence="1">
    <location>
        <begin position="257"/>
        <end position="271"/>
    </location>
</feature>